<organism evidence="1 2">
    <name type="scientific">Theobroma cacao</name>
    <name type="common">Cacao</name>
    <name type="synonym">Cocoa</name>
    <dbReference type="NCBI Taxonomy" id="3641"/>
    <lineage>
        <taxon>Eukaryota</taxon>
        <taxon>Viridiplantae</taxon>
        <taxon>Streptophyta</taxon>
        <taxon>Embryophyta</taxon>
        <taxon>Tracheophyta</taxon>
        <taxon>Spermatophyta</taxon>
        <taxon>Magnoliopsida</taxon>
        <taxon>eudicotyledons</taxon>
        <taxon>Gunneridae</taxon>
        <taxon>Pentapetalae</taxon>
        <taxon>rosids</taxon>
        <taxon>malvids</taxon>
        <taxon>Malvales</taxon>
        <taxon>Malvaceae</taxon>
        <taxon>Byttnerioideae</taxon>
        <taxon>Theobroma</taxon>
    </lineage>
</organism>
<dbReference type="AlphaFoldDB" id="A0AB32WI81"/>
<dbReference type="RefSeq" id="XP_017978505.1">
    <property type="nucleotide sequence ID" value="XM_018123016.1"/>
</dbReference>
<dbReference type="Gramene" id="Tc06v2_t007640.1">
    <property type="protein sequence ID" value="Tc06v2_p007640.1"/>
    <property type="gene ID" value="Tc06v2_g007640"/>
</dbReference>
<protein>
    <submittedName>
        <fullName evidence="2">Uncharacterized protein LOC108662509</fullName>
    </submittedName>
</protein>
<gene>
    <name evidence="2" type="primary">LOC108662509</name>
</gene>
<sequence>MTSSGVPIVRVVIRHGGQWVDGIYKGGESRMLGTMSYLSFAGLMKLVEDVVGVNLEIHEIELHALINTPRELSCPIIKDDEDVALIRLEQRNVLVVYVTFKEHYTNVMSHEECHDPEPPSSP</sequence>
<reference evidence="1" key="1">
    <citation type="journal article" date="1997" name="Nucleic Acids Res.">
        <title>tRNAscan-SE: a program for improved detection of transfer RNA genes in genomic sequence.</title>
        <authorList>
            <person name="Lowe T.M."/>
            <person name="Eddy S.R."/>
        </authorList>
    </citation>
    <scope>NUCLEOTIDE SEQUENCE [LARGE SCALE GENOMIC DNA]</scope>
    <source>
        <strain evidence="1">r\B97-61/B2</strain>
    </source>
</reference>
<name>A0AB32WI81_THECC</name>
<evidence type="ECO:0000313" key="2">
    <source>
        <dbReference type="RefSeq" id="XP_017978505.1"/>
    </source>
</evidence>
<dbReference type="GeneID" id="108662509"/>
<accession>A0AB32WI81</accession>
<reference evidence="2" key="2">
    <citation type="submission" date="2025-08" db="UniProtKB">
        <authorList>
            <consortium name="RefSeq"/>
        </authorList>
    </citation>
    <scope>IDENTIFICATION</scope>
</reference>
<dbReference type="KEGG" id="tcc:108662509"/>
<proteinExistence type="predicted"/>
<evidence type="ECO:0000313" key="1">
    <source>
        <dbReference type="Proteomes" id="UP000694886"/>
    </source>
</evidence>
<dbReference type="Proteomes" id="UP000694886">
    <property type="component" value="Chromosome 6"/>
</dbReference>